<proteinExistence type="predicted"/>
<feature type="compositionally biased region" description="Basic and acidic residues" evidence="2">
    <location>
        <begin position="11"/>
        <end position="21"/>
    </location>
</feature>
<dbReference type="Proteomes" id="UP000198287">
    <property type="component" value="Unassembled WGS sequence"/>
</dbReference>
<protein>
    <recommendedName>
        <fullName evidence="3">CCHC-type domain-containing protein</fullName>
    </recommendedName>
</protein>
<keyword evidence="5" id="KW-1185">Reference proteome</keyword>
<dbReference type="PROSITE" id="PS50158">
    <property type="entry name" value="ZF_CCHC"/>
    <property type="match status" value="1"/>
</dbReference>
<keyword evidence="1" id="KW-0863">Zinc-finger</keyword>
<reference evidence="4 5" key="1">
    <citation type="submission" date="2015-12" db="EMBL/GenBank/DDBJ databases">
        <title>The genome of Folsomia candida.</title>
        <authorList>
            <person name="Faddeeva A."/>
            <person name="Derks M.F."/>
            <person name="Anvar Y."/>
            <person name="Smit S."/>
            <person name="Van Straalen N."/>
            <person name="Roelofs D."/>
        </authorList>
    </citation>
    <scope>NUCLEOTIDE SEQUENCE [LARGE SCALE GENOMIC DNA]</scope>
    <source>
        <strain evidence="4 5">VU population</strain>
        <tissue evidence="4">Whole body</tissue>
    </source>
</reference>
<dbReference type="InterPro" id="IPR001878">
    <property type="entry name" value="Znf_CCHC"/>
</dbReference>
<dbReference type="Gene3D" id="4.10.60.10">
    <property type="entry name" value="Zinc finger, CCHC-type"/>
    <property type="match status" value="1"/>
</dbReference>
<feature type="region of interest" description="Disordered" evidence="2">
    <location>
        <begin position="1"/>
        <end position="97"/>
    </location>
</feature>
<keyword evidence="1" id="KW-0479">Metal-binding</keyword>
<organism evidence="4 5">
    <name type="scientific">Folsomia candida</name>
    <name type="common">Springtail</name>
    <dbReference type="NCBI Taxonomy" id="158441"/>
    <lineage>
        <taxon>Eukaryota</taxon>
        <taxon>Metazoa</taxon>
        <taxon>Ecdysozoa</taxon>
        <taxon>Arthropoda</taxon>
        <taxon>Hexapoda</taxon>
        <taxon>Collembola</taxon>
        <taxon>Entomobryomorpha</taxon>
        <taxon>Isotomoidea</taxon>
        <taxon>Isotomidae</taxon>
        <taxon>Proisotominae</taxon>
        <taxon>Folsomia</taxon>
    </lineage>
</organism>
<sequence>MNTNKPTIEQQNKERDQRYLNRQETLAQGCKYIRGKRRNPRKSNSSVDWDTMIGDQSTAEGNDQTTSQGNARSRSQGSPQSKASGSRASSQSENLNLDGLSAEQRSRVEKFIAQELTQNKHVIQIRHVNTSIDIPQFDPKRMCTSTYFTNLEKYFAAQGYQYHDYHNYLGGVLKGEFKYWYDAHSHEIGSFRDFKHAFKKKYDDGIMARERMKQFFSRRQKLHDPCEQFVYEMVALGKQIIGNSNDDIKGILGNIRDLLYPEIGILIQDDSLADIDDFLNRVGTIHGNLLRQAQQKNKRIEIPPMRGSREELLKQKQNNQSNQFNQSNQSNRNSNYRGRENYKSSYYGSREYKNGYYNSNNNSNSNCNGNNGNSSNSKNSHNSHNQGKSETQSSSQSRGQSRGNSSRGRGTQSRGTRGHPDLTNVRCRRCQRFGHYARDCTATDVALNMVPIQNSNPFNFPNHPNPSPFMPQNSFGQLHYNSNVKYPQHGNGNNNSNFNPNSFNSVPSSSNFNNANDNLNYQGRTYESSTRGFSQH</sequence>
<evidence type="ECO:0000313" key="5">
    <source>
        <dbReference type="Proteomes" id="UP000198287"/>
    </source>
</evidence>
<feature type="region of interest" description="Disordered" evidence="2">
    <location>
        <begin position="318"/>
        <end position="422"/>
    </location>
</feature>
<evidence type="ECO:0000256" key="1">
    <source>
        <dbReference type="PROSITE-ProRule" id="PRU00047"/>
    </source>
</evidence>
<dbReference type="SMART" id="SM00343">
    <property type="entry name" value="ZnF_C2HC"/>
    <property type="match status" value="1"/>
</dbReference>
<accession>A0A226EZ55</accession>
<name>A0A226EZ55_FOLCA</name>
<keyword evidence="1" id="KW-0862">Zinc</keyword>
<evidence type="ECO:0000313" key="4">
    <source>
        <dbReference type="EMBL" id="OXA62448.1"/>
    </source>
</evidence>
<dbReference type="GO" id="GO:0008270">
    <property type="term" value="F:zinc ion binding"/>
    <property type="evidence" value="ECO:0007669"/>
    <property type="project" value="UniProtKB-KW"/>
</dbReference>
<feature type="compositionally biased region" description="Polar residues" evidence="2">
    <location>
        <begin position="42"/>
        <end position="77"/>
    </location>
</feature>
<evidence type="ECO:0000256" key="2">
    <source>
        <dbReference type="SAM" id="MobiDB-lite"/>
    </source>
</evidence>
<gene>
    <name evidence="4" type="ORF">Fcan01_00151</name>
</gene>
<dbReference type="SUPFAM" id="SSF57756">
    <property type="entry name" value="Retrovirus zinc finger-like domains"/>
    <property type="match status" value="1"/>
</dbReference>
<feature type="compositionally biased region" description="Low complexity" evidence="2">
    <location>
        <begin position="78"/>
        <end position="92"/>
    </location>
</feature>
<dbReference type="InterPro" id="IPR036875">
    <property type="entry name" value="Znf_CCHC_sf"/>
</dbReference>
<dbReference type="AlphaFoldDB" id="A0A226EZ55"/>
<dbReference type="OMA" id="YGSREYK"/>
<comment type="caution">
    <text evidence="4">The sequence shown here is derived from an EMBL/GenBank/DDBJ whole genome shotgun (WGS) entry which is preliminary data.</text>
</comment>
<feature type="compositionally biased region" description="Low complexity" evidence="2">
    <location>
        <begin position="354"/>
        <end position="415"/>
    </location>
</feature>
<dbReference type="Pfam" id="PF00098">
    <property type="entry name" value="zf-CCHC"/>
    <property type="match status" value="1"/>
</dbReference>
<feature type="compositionally biased region" description="Polar residues" evidence="2">
    <location>
        <begin position="521"/>
        <end position="536"/>
    </location>
</feature>
<feature type="region of interest" description="Disordered" evidence="2">
    <location>
        <begin position="480"/>
        <end position="536"/>
    </location>
</feature>
<feature type="domain" description="CCHC-type" evidence="3">
    <location>
        <begin position="426"/>
        <end position="440"/>
    </location>
</feature>
<feature type="compositionally biased region" description="Polar residues" evidence="2">
    <location>
        <begin position="1"/>
        <end position="10"/>
    </location>
</feature>
<feature type="compositionally biased region" description="Low complexity" evidence="2">
    <location>
        <begin position="490"/>
        <end position="520"/>
    </location>
</feature>
<dbReference type="EMBL" id="LNIX01000001">
    <property type="protein sequence ID" value="OXA62448.1"/>
    <property type="molecule type" value="Genomic_DNA"/>
</dbReference>
<feature type="compositionally biased region" description="Low complexity" evidence="2">
    <location>
        <begin position="318"/>
        <end position="335"/>
    </location>
</feature>
<evidence type="ECO:0000259" key="3">
    <source>
        <dbReference type="PROSITE" id="PS50158"/>
    </source>
</evidence>
<dbReference type="GO" id="GO:0003676">
    <property type="term" value="F:nucleic acid binding"/>
    <property type="evidence" value="ECO:0007669"/>
    <property type="project" value="InterPro"/>
</dbReference>